<reference evidence="4" key="1">
    <citation type="journal article" date="2023" name="Mol. Phylogenet. Evol.">
        <title>Genome-scale phylogeny and comparative genomics of the fungal order Sordariales.</title>
        <authorList>
            <person name="Hensen N."/>
            <person name="Bonometti L."/>
            <person name="Westerberg I."/>
            <person name="Brannstrom I.O."/>
            <person name="Guillou S."/>
            <person name="Cros-Aarteil S."/>
            <person name="Calhoun S."/>
            <person name="Haridas S."/>
            <person name="Kuo A."/>
            <person name="Mondo S."/>
            <person name="Pangilinan J."/>
            <person name="Riley R."/>
            <person name="LaButti K."/>
            <person name="Andreopoulos B."/>
            <person name="Lipzen A."/>
            <person name="Chen C."/>
            <person name="Yan M."/>
            <person name="Daum C."/>
            <person name="Ng V."/>
            <person name="Clum A."/>
            <person name="Steindorff A."/>
            <person name="Ohm R.A."/>
            <person name="Martin F."/>
            <person name="Silar P."/>
            <person name="Natvig D.O."/>
            <person name="Lalanne C."/>
            <person name="Gautier V."/>
            <person name="Ament-Velasquez S.L."/>
            <person name="Kruys A."/>
            <person name="Hutchinson M.I."/>
            <person name="Powell A.J."/>
            <person name="Barry K."/>
            <person name="Miller A.N."/>
            <person name="Grigoriev I.V."/>
            <person name="Debuchy R."/>
            <person name="Gladieux P."/>
            <person name="Hiltunen Thoren M."/>
            <person name="Johannesson H."/>
        </authorList>
    </citation>
    <scope>NUCLEOTIDE SEQUENCE</scope>
    <source>
        <strain evidence="4">CBS 103.79</strain>
    </source>
</reference>
<dbReference type="Pfam" id="PF01828">
    <property type="entry name" value="Peptidase_A4"/>
    <property type="match status" value="1"/>
</dbReference>
<reference evidence="4" key="2">
    <citation type="submission" date="2023-05" db="EMBL/GenBank/DDBJ databases">
        <authorList>
            <consortium name="Lawrence Berkeley National Laboratory"/>
            <person name="Steindorff A."/>
            <person name="Hensen N."/>
            <person name="Bonometti L."/>
            <person name="Westerberg I."/>
            <person name="Brannstrom I.O."/>
            <person name="Guillou S."/>
            <person name="Cros-Aarteil S."/>
            <person name="Calhoun S."/>
            <person name="Haridas S."/>
            <person name="Kuo A."/>
            <person name="Mondo S."/>
            <person name="Pangilinan J."/>
            <person name="Riley R."/>
            <person name="Labutti K."/>
            <person name="Andreopoulos B."/>
            <person name="Lipzen A."/>
            <person name="Chen C."/>
            <person name="Yanf M."/>
            <person name="Daum C."/>
            <person name="Ng V."/>
            <person name="Clum A."/>
            <person name="Ohm R."/>
            <person name="Martin F."/>
            <person name="Silar P."/>
            <person name="Natvig D."/>
            <person name="Lalanne C."/>
            <person name="Gautier V."/>
            <person name="Ament-Velasquez S.L."/>
            <person name="Kruys A."/>
            <person name="Hutchinson M.I."/>
            <person name="Powell A.J."/>
            <person name="Barry K."/>
            <person name="Miller A.N."/>
            <person name="Grigoriev I.V."/>
            <person name="Debuchy R."/>
            <person name="Gladieux P."/>
            <person name="Thoren M.H."/>
            <person name="Johannesson H."/>
        </authorList>
    </citation>
    <scope>NUCLEOTIDE SEQUENCE</scope>
    <source>
        <strain evidence="4">CBS 103.79</strain>
    </source>
</reference>
<feature type="active site" description="Proton acceptor" evidence="1">
    <location>
        <position position="181"/>
    </location>
</feature>
<dbReference type="PRINTS" id="PR00977">
    <property type="entry name" value="SCYTLDPTASE"/>
</dbReference>
<dbReference type="InterPro" id="IPR000250">
    <property type="entry name" value="Peptidase_G1"/>
</dbReference>
<evidence type="ECO:0000256" key="3">
    <source>
        <dbReference type="SAM" id="SignalP"/>
    </source>
</evidence>
<sequence>MKYALLAAAVASLASALPQTAGRVARRGGSRPHHHSAPRKNTTYPQYSSNWAGAVQIGSGFTVVSGTITVPSVNTGDANAAASAWVGIDGDTCQTAILQTGVSFYGDGSFDAWYEWIPDYSYSFSNFGMSAGDQVRMTVDATSKKTGVATLENLSTGQKVSHTFKNTPSTLCETNAEWIVEDFESGGNLVPFANFGSVTFTDAYATGSSGTVTPAGATIIDIRQSGTVLTDCSTSGSDLTCTYV</sequence>
<gene>
    <name evidence="4" type="ORF">C8A05DRAFT_39449</name>
</gene>
<protein>
    <submittedName>
        <fullName evidence="4">Uncharacterized protein</fullName>
    </submittedName>
</protein>
<dbReference type="Gene3D" id="2.60.120.700">
    <property type="entry name" value="Peptidase G1"/>
    <property type="match status" value="1"/>
</dbReference>
<keyword evidence="5" id="KW-1185">Reference proteome</keyword>
<dbReference type="InterPro" id="IPR038656">
    <property type="entry name" value="Peptidase_G1_sf"/>
</dbReference>
<dbReference type="GO" id="GO:0070007">
    <property type="term" value="F:glutamic-type endopeptidase activity"/>
    <property type="evidence" value="ECO:0007669"/>
    <property type="project" value="InterPro"/>
</dbReference>
<dbReference type="GO" id="GO:0006508">
    <property type="term" value="P:proteolysis"/>
    <property type="evidence" value="ECO:0007669"/>
    <property type="project" value="InterPro"/>
</dbReference>
<feature type="signal peptide" evidence="3">
    <location>
        <begin position="1"/>
        <end position="16"/>
    </location>
</feature>
<feature type="chain" id="PRO_5043024839" evidence="3">
    <location>
        <begin position="17"/>
        <end position="244"/>
    </location>
</feature>
<keyword evidence="3" id="KW-0732">Signal</keyword>
<organism evidence="4 5">
    <name type="scientific">Staphylotrichum tortipilum</name>
    <dbReference type="NCBI Taxonomy" id="2831512"/>
    <lineage>
        <taxon>Eukaryota</taxon>
        <taxon>Fungi</taxon>
        <taxon>Dikarya</taxon>
        <taxon>Ascomycota</taxon>
        <taxon>Pezizomycotina</taxon>
        <taxon>Sordariomycetes</taxon>
        <taxon>Sordariomycetidae</taxon>
        <taxon>Sordariales</taxon>
        <taxon>Chaetomiaceae</taxon>
        <taxon>Staphylotrichum</taxon>
    </lineage>
</organism>
<feature type="compositionally biased region" description="Basic residues" evidence="2">
    <location>
        <begin position="24"/>
        <end position="38"/>
    </location>
</feature>
<dbReference type="EMBL" id="MU856310">
    <property type="protein sequence ID" value="KAK3896998.1"/>
    <property type="molecule type" value="Genomic_DNA"/>
</dbReference>
<dbReference type="PANTHER" id="PTHR37536">
    <property type="entry name" value="PUTATIVE (AFU_ORTHOLOGUE AFUA_3G02970)-RELATED"/>
    <property type="match status" value="1"/>
</dbReference>
<evidence type="ECO:0000313" key="5">
    <source>
        <dbReference type="Proteomes" id="UP001303889"/>
    </source>
</evidence>
<dbReference type="Proteomes" id="UP001303889">
    <property type="component" value="Unassembled WGS sequence"/>
</dbReference>
<dbReference type="AlphaFoldDB" id="A0AAN6MBK2"/>
<dbReference type="PANTHER" id="PTHR37536:SF1">
    <property type="entry name" value="ASPERGILLOPEPSIN, PUTAITVE (AFU_ORTHOLOGUE AFUA_7G01200)"/>
    <property type="match status" value="1"/>
</dbReference>
<feature type="region of interest" description="Disordered" evidence="2">
    <location>
        <begin position="22"/>
        <end position="45"/>
    </location>
</feature>
<proteinExistence type="predicted"/>
<accession>A0AAN6MBK2</accession>
<evidence type="ECO:0000256" key="2">
    <source>
        <dbReference type="SAM" id="MobiDB-lite"/>
    </source>
</evidence>
<evidence type="ECO:0000313" key="4">
    <source>
        <dbReference type="EMBL" id="KAK3896998.1"/>
    </source>
</evidence>
<dbReference type="InterPro" id="IPR013320">
    <property type="entry name" value="ConA-like_dom_sf"/>
</dbReference>
<name>A0AAN6MBK2_9PEZI</name>
<dbReference type="SUPFAM" id="SSF49899">
    <property type="entry name" value="Concanavalin A-like lectins/glucanases"/>
    <property type="match status" value="1"/>
</dbReference>
<evidence type="ECO:0000256" key="1">
    <source>
        <dbReference type="PIRSR" id="PIRSR600250-50"/>
    </source>
</evidence>
<comment type="caution">
    <text evidence="4">The sequence shown here is derived from an EMBL/GenBank/DDBJ whole genome shotgun (WGS) entry which is preliminary data.</text>
</comment>
<dbReference type="CDD" id="cd13426">
    <property type="entry name" value="Peptidase_G1"/>
    <property type="match status" value="1"/>
</dbReference>